<sequence>MKGFLFVENNCPDAEFWLTENGSVSRKYHPQLIGCVCTDPSCDPELLIRMILMTNPKAGGFTAELLNNIG</sequence>
<organism evidence="1 2">
    <name type="scientific">Vibrio splendidus</name>
    <dbReference type="NCBI Taxonomy" id="29497"/>
    <lineage>
        <taxon>Bacteria</taxon>
        <taxon>Pseudomonadati</taxon>
        <taxon>Pseudomonadota</taxon>
        <taxon>Gammaproteobacteria</taxon>
        <taxon>Vibrionales</taxon>
        <taxon>Vibrionaceae</taxon>
        <taxon>Vibrio</taxon>
    </lineage>
</organism>
<dbReference type="Proteomes" id="UP000235533">
    <property type="component" value="Unassembled WGS sequence"/>
</dbReference>
<comment type="caution">
    <text evidence="1">The sequence shown here is derived from an EMBL/GenBank/DDBJ whole genome shotgun (WGS) entry which is preliminary data.</text>
</comment>
<reference evidence="2" key="1">
    <citation type="submission" date="2016-07" db="EMBL/GenBank/DDBJ databases">
        <title>Nontailed viruses are major unrecognized killers of bacteria in the ocean.</title>
        <authorList>
            <person name="Kauffman K."/>
            <person name="Hussain F."/>
            <person name="Yang J."/>
            <person name="Arevalo P."/>
            <person name="Brown J."/>
            <person name="Cutler M."/>
            <person name="Kelly L."/>
            <person name="Polz M.F."/>
        </authorList>
    </citation>
    <scope>NUCLEOTIDE SEQUENCE [LARGE SCALE GENOMIC DNA]</scope>
    <source>
        <strain evidence="2">10N.261.48.B5</strain>
    </source>
</reference>
<proteinExistence type="predicted"/>
<evidence type="ECO:0000313" key="2">
    <source>
        <dbReference type="Proteomes" id="UP000235533"/>
    </source>
</evidence>
<accession>A0A2N7K0Y1</accession>
<protein>
    <submittedName>
        <fullName evidence="1">Uncharacterized protein</fullName>
    </submittedName>
</protein>
<name>A0A2N7K0Y1_VIBSP</name>
<dbReference type="RefSeq" id="WP_102550819.1">
    <property type="nucleotide sequence ID" value="NZ_MCZF01000003.1"/>
</dbReference>
<dbReference type="EMBL" id="MCZF01000003">
    <property type="protein sequence ID" value="PMM66855.1"/>
    <property type="molecule type" value="Genomic_DNA"/>
</dbReference>
<evidence type="ECO:0000313" key="1">
    <source>
        <dbReference type="EMBL" id="PMM66855.1"/>
    </source>
</evidence>
<dbReference type="AlphaFoldDB" id="A0A2N7K0Y1"/>
<gene>
    <name evidence="1" type="ORF">BCT54_02160</name>
</gene>